<dbReference type="AlphaFoldDB" id="A0A0D9VIF3"/>
<reference evidence="2" key="3">
    <citation type="submission" date="2015-04" db="UniProtKB">
        <authorList>
            <consortium name="EnsemblPlants"/>
        </authorList>
    </citation>
    <scope>IDENTIFICATION</scope>
</reference>
<name>A0A0D9VIF3_9ORYZ</name>
<dbReference type="Gramene" id="LPERR02G19920.3">
    <property type="protein sequence ID" value="LPERR02G19920.3"/>
    <property type="gene ID" value="LPERR02G19920"/>
</dbReference>
<evidence type="ECO:0000313" key="3">
    <source>
        <dbReference type="Proteomes" id="UP000032180"/>
    </source>
</evidence>
<keyword evidence="3" id="KW-1185">Reference proteome</keyword>
<dbReference type="EnsemblPlants" id="LPERR02G19920.3">
    <property type="protein sequence ID" value="LPERR02G19920.3"/>
    <property type="gene ID" value="LPERR02G19920"/>
</dbReference>
<reference evidence="2 3" key="1">
    <citation type="submission" date="2012-08" db="EMBL/GenBank/DDBJ databases">
        <title>Oryza genome evolution.</title>
        <authorList>
            <person name="Wing R.A."/>
        </authorList>
    </citation>
    <scope>NUCLEOTIDE SEQUENCE</scope>
</reference>
<feature type="region of interest" description="Disordered" evidence="1">
    <location>
        <begin position="1"/>
        <end position="20"/>
    </location>
</feature>
<protein>
    <submittedName>
        <fullName evidence="2">Uncharacterized protein</fullName>
    </submittedName>
</protein>
<dbReference type="Proteomes" id="UP000032180">
    <property type="component" value="Chromosome 2"/>
</dbReference>
<organism evidence="2 3">
    <name type="scientific">Leersia perrieri</name>
    <dbReference type="NCBI Taxonomy" id="77586"/>
    <lineage>
        <taxon>Eukaryota</taxon>
        <taxon>Viridiplantae</taxon>
        <taxon>Streptophyta</taxon>
        <taxon>Embryophyta</taxon>
        <taxon>Tracheophyta</taxon>
        <taxon>Spermatophyta</taxon>
        <taxon>Magnoliopsida</taxon>
        <taxon>Liliopsida</taxon>
        <taxon>Poales</taxon>
        <taxon>Poaceae</taxon>
        <taxon>BOP clade</taxon>
        <taxon>Oryzoideae</taxon>
        <taxon>Oryzeae</taxon>
        <taxon>Oryzinae</taxon>
        <taxon>Leersia</taxon>
    </lineage>
</organism>
<evidence type="ECO:0000313" key="2">
    <source>
        <dbReference type="EnsemblPlants" id="LPERR02G19920.3"/>
    </source>
</evidence>
<evidence type="ECO:0000256" key="1">
    <source>
        <dbReference type="SAM" id="MobiDB-lite"/>
    </source>
</evidence>
<reference evidence="3" key="2">
    <citation type="submission" date="2013-12" db="EMBL/GenBank/DDBJ databases">
        <authorList>
            <person name="Yu Y."/>
            <person name="Lee S."/>
            <person name="de Baynast K."/>
            <person name="Wissotski M."/>
            <person name="Liu L."/>
            <person name="Talag J."/>
            <person name="Goicoechea J."/>
            <person name="Angelova A."/>
            <person name="Jetty R."/>
            <person name="Kudrna D."/>
            <person name="Golser W."/>
            <person name="Rivera L."/>
            <person name="Zhang J."/>
            <person name="Wing R."/>
        </authorList>
    </citation>
    <scope>NUCLEOTIDE SEQUENCE</scope>
</reference>
<accession>A0A0D9VIF3</accession>
<sequence>MAGGIRGRPAARRPNLPPPFPASSPLPLSLSPRALPLRPPSAAAEGPFFVAALLVAFAVARGRRRPSGFPAWFAVPAFGLVEAACFQVIATVISRGGVAEDIGWARKFGKSQVTTCLSAAACLHMQDGFYGRYLRVYIWSGGDVLISSALDYMFCSNSLLSANRYFIEP</sequence>
<proteinExistence type="predicted"/>